<sequence>MSRFVSRAVMGSLITATLLSGCGLATPLSSSRPPATASPSAWAVTIRETLPNQQQAITIQWAGILREGPRWHWQTLTQKLPPDGTQPLIRHDQTVSSTPAAQSVSHHWLAITQSLITDHTWTGMPLALVTGLAIHPALQWGPGVATQKRLWDLGSQSIPITWHTGVDHQGATTQWIGQLEIPAIAQPGKDSAIPPESFTIRIDARPQF</sequence>
<proteinExistence type="predicted"/>
<evidence type="ECO:0000313" key="2">
    <source>
        <dbReference type="EMBL" id="AEW04724.1"/>
    </source>
</evidence>
<dbReference type="PROSITE" id="PS51257">
    <property type="entry name" value="PROKAR_LIPOPROTEIN"/>
    <property type="match status" value="1"/>
</dbReference>
<evidence type="ECO:0008006" key="4">
    <source>
        <dbReference type="Google" id="ProtNLM"/>
    </source>
</evidence>
<reference evidence="3" key="1">
    <citation type="submission" date="2011-12" db="EMBL/GenBank/DDBJ databases">
        <title>The complete genome of chromosome of Sulfobacillus acidophilus DSM 10332.</title>
        <authorList>
            <person name="Lucas S."/>
            <person name="Han J."/>
            <person name="Lapidus A."/>
            <person name="Bruce D."/>
            <person name="Goodwin L."/>
            <person name="Pitluck S."/>
            <person name="Peters L."/>
            <person name="Kyrpides N."/>
            <person name="Mavromatis K."/>
            <person name="Ivanova N."/>
            <person name="Mikhailova N."/>
            <person name="Chertkov O."/>
            <person name="Saunders E."/>
            <person name="Detter J.C."/>
            <person name="Tapia R."/>
            <person name="Han C."/>
            <person name="Land M."/>
            <person name="Hauser L."/>
            <person name="Markowitz V."/>
            <person name="Cheng J.-F."/>
            <person name="Hugenholtz P."/>
            <person name="Woyke T."/>
            <person name="Wu D."/>
            <person name="Pukall R."/>
            <person name="Gehrich-Schroeter G."/>
            <person name="Schneider S."/>
            <person name="Klenk H.-P."/>
            <person name="Eisen J.A."/>
        </authorList>
    </citation>
    <scope>NUCLEOTIDE SEQUENCE [LARGE SCALE GENOMIC DNA]</scope>
    <source>
        <strain evidence="3">ATCC 700253 / DSM 10332 / NAL</strain>
    </source>
</reference>
<dbReference type="STRING" id="679936.Sulac_1224"/>
<dbReference type="EMBL" id="CP003179">
    <property type="protein sequence ID" value="AEW04724.1"/>
    <property type="molecule type" value="Genomic_DNA"/>
</dbReference>
<dbReference type="AlphaFoldDB" id="G8TV84"/>
<feature type="chain" id="PRO_5039623618" description="Outer-membrane lipoprotein LolB" evidence="1">
    <location>
        <begin position="26"/>
        <end position="208"/>
    </location>
</feature>
<keyword evidence="1" id="KW-0732">Signal</keyword>
<gene>
    <name evidence="2" type="ordered locus">Sulac_1224</name>
</gene>
<name>G8TV84_SULAD</name>
<dbReference type="HOGENOM" id="CLU_1371584_0_0_9"/>
<keyword evidence="3" id="KW-1185">Reference proteome</keyword>
<feature type="signal peptide" evidence="1">
    <location>
        <begin position="1"/>
        <end position="25"/>
    </location>
</feature>
<dbReference type="Proteomes" id="UP000005439">
    <property type="component" value="Chromosome"/>
</dbReference>
<protein>
    <recommendedName>
        <fullName evidence="4">Outer-membrane lipoprotein LolB</fullName>
    </recommendedName>
</protein>
<evidence type="ECO:0000313" key="3">
    <source>
        <dbReference type="Proteomes" id="UP000005439"/>
    </source>
</evidence>
<dbReference type="KEGG" id="sap:Sulac_1224"/>
<evidence type="ECO:0000256" key="1">
    <source>
        <dbReference type="SAM" id="SignalP"/>
    </source>
</evidence>
<dbReference type="PATRIC" id="fig|679936.5.peg.1282"/>
<accession>G8TV84</accession>
<reference evidence="2 3" key="2">
    <citation type="journal article" date="2012" name="Stand. Genomic Sci.">
        <title>Complete genome sequence of the moderately thermophilic mineral-sulfide-oxidizing firmicute Sulfobacillus acidophilus type strain (NAL(T)).</title>
        <authorList>
            <person name="Anderson I."/>
            <person name="Chertkov O."/>
            <person name="Chen A."/>
            <person name="Saunders E."/>
            <person name="Lapidus A."/>
            <person name="Nolan M."/>
            <person name="Lucas S."/>
            <person name="Hammon N."/>
            <person name="Deshpande S."/>
            <person name="Cheng J.F."/>
            <person name="Han C."/>
            <person name="Tapia R."/>
            <person name="Goodwin L.A."/>
            <person name="Pitluck S."/>
            <person name="Liolios K."/>
            <person name="Pagani I."/>
            <person name="Ivanova N."/>
            <person name="Mikhailova N."/>
            <person name="Pati A."/>
            <person name="Palaniappan K."/>
            <person name="Land M."/>
            <person name="Pan C."/>
            <person name="Rohde M."/>
            <person name="Pukall R."/>
            <person name="Goker M."/>
            <person name="Detter J.C."/>
            <person name="Woyke T."/>
            <person name="Bristow J."/>
            <person name="Eisen J.A."/>
            <person name="Markowitz V."/>
            <person name="Hugenholtz P."/>
            <person name="Kyrpides N.C."/>
            <person name="Klenk H.P."/>
            <person name="Mavromatis K."/>
        </authorList>
    </citation>
    <scope>NUCLEOTIDE SEQUENCE [LARGE SCALE GENOMIC DNA]</scope>
    <source>
        <strain evidence="3">ATCC 700253 / DSM 10332 / NAL</strain>
    </source>
</reference>
<organism evidence="2 3">
    <name type="scientific">Sulfobacillus acidophilus (strain ATCC 700253 / DSM 10332 / NAL)</name>
    <dbReference type="NCBI Taxonomy" id="679936"/>
    <lineage>
        <taxon>Bacteria</taxon>
        <taxon>Bacillati</taxon>
        <taxon>Bacillota</taxon>
        <taxon>Clostridia</taxon>
        <taxon>Eubacteriales</taxon>
        <taxon>Clostridiales Family XVII. Incertae Sedis</taxon>
        <taxon>Sulfobacillus</taxon>
    </lineage>
</organism>